<evidence type="ECO:0000313" key="3">
    <source>
        <dbReference type="Proteomes" id="UP001596447"/>
    </source>
</evidence>
<dbReference type="EMBL" id="JBHTAR010000011">
    <property type="protein sequence ID" value="MFC7201503.1"/>
    <property type="molecule type" value="Genomic_DNA"/>
</dbReference>
<dbReference type="RefSeq" id="WP_279528247.1">
    <property type="nucleotide sequence ID" value="NZ_CP122312.1"/>
</dbReference>
<accession>A0ABD5Z8W4</accession>
<feature type="region of interest" description="Disordered" evidence="1">
    <location>
        <begin position="26"/>
        <end position="60"/>
    </location>
</feature>
<dbReference type="Proteomes" id="UP001596447">
    <property type="component" value="Unassembled WGS sequence"/>
</dbReference>
<name>A0ABD5Z8W4_9EURY</name>
<organism evidence="2 3">
    <name type="scientific">Halospeciosus flavus</name>
    <dbReference type="NCBI Taxonomy" id="3032283"/>
    <lineage>
        <taxon>Archaea</taxon>
        <taxon>Methanobacteriati</taxon>
        <taxon>Methanobacteriota</taxon>
        <taxon>Stenosarchaea group</taxon>
        <taxon>Halobacteria</taxon>
        <taxon>Halobacteriales</taxon>
        <taxon>Halobacteriaceae</taxon>
        <taxon>Halospeciosus</taxon>
    </lineage>
</organism>
<protein>
    <submittedName>
        <fullName evidence="2">Uncharacterized protein</fullName>
    </submittedName>
</protein>
<sequence length="60" mass="6232">MRFLYEALRAPPGAALADLHLSPDTTAEGASARIEGGVHEGTLSRRGVSSEIEVDGPVEA</sequence>
<keyword evidence="3" id="KW-1185">Reference proteome</keyword>
<comment type="caution">
    <text evidence="2">The sequence shown here is derived from an EMBL/GenBank/DDBJ whole genome shotgun (WGS) entry which is preliminary data.</text>
</comment>
<evidence type="ECO:0000256" key="1">
    <source>
        <dbReference type="SAM" id="MobiDB-lite"/>
    </source>
</evidence>
<evidence type="ECO:0000313" key="2">
    <source>
        <dbReference type="EMBL" id="MFC7201503.1"/>
    </source>
</evidence>
<proteinExistence type="predicted"/>
<reference evidence="2 3" key="1">
    <citation type="journal article" date="2019" name="Int. J. Syst. Evol. Microbiol.">
        <title>The Global Catalogue of Microorganisms (GCM) 10K type strain sequencing project: providing services to taxonomists for standard genome sequencing and annotation.</title>
        <authorList>
            <consortium name="The Broad Institute Genomics Platform"/>
            <consortium name="The Broad Institute Genome Sequencing Center for Infectious Disease"/>
            <person name="Wu L."/>
            <person name="Ma J."/>
        </authorList>
    </citation>
    <scope>NUCLEOTIDE SEQUENCE [LARGE SCALE GENOMIC DNA]</scope>
    <source>
        <strain evidence="2 3">XZGYJ-43</strain>
    </source>
</reference>
<gene>
    <name evidence="2" type="ORF">ACFQJ9_19190</name>
</gene>
<dbReference type="AlphaFoldDB" id="A0ABD5Z8W4"/>